<keyword evidence="6" id="KW-1185">Reference proteome</keyword>
<accession>A0A6A6NLY4</accession>
<protein>
    <recommendedName>
        <fullName evidence="4">N-acetyltransferase domain-containing protein</fullName>
    </recommendedName>
</protein>
<evidence type="ECO:0000259" key="4">
    <source>
        <dbReference type="PROSITE" id="PS51186"/>
    </source>
</evidence>
<feature type="domain" description="N-acetyltransferase" evidence="4">
    <location>
        <begin position="170"/>
        <end position="307"/>
    </location>
</feature>
<name>A0A6A6NLY4_9PEZI</name>
<reference evidence="5" key="1">
    <citation type="journal article" date="2020" name="Stud. Mycol.">
        <title>101 Dothideomycetes genomes: a test case for predicting lifestyles and emergence of pathogens.</title>
        <authorList>
            <person name="Haridas S."/>
            <person name="Albert R."/>
            <person name="Binder M."/>
            <person name="Bloem J."/>
            <person name="Labutti K."/>
            <person name="Salamov A."/>
            <person name="Andreopoulos B."/>
            <person name="Baker S."/>
            <person name="Barry K."/>
            <person name="Bills G."/>
            <person name="Bluhm B."/>
            <person name="Cannon C."/>
            <person name="Castanera R."/>
            <person name="Culley D."/>
            <person name="Daum C."/>
            <person name="Ezra D."/>
            <person name="Gonzalez J."/>
            <person name="Henrissat B."/>
            <person name="Kuo A."/>
            <person name="Liang C."/>
            <person name="Lipzen A."/>
            <person name="Lutzoni F."/>
            <person name="Magnuson J."/>
            <person name="Mondo S."/>
            <person name="Nolan M."/>
            <person name="Ohm R."/>
            <person name="Pangilinan J."/>
            <person name="Park H.-J."/>
            <person name="Ramirez L."/>
            <person name="Alfaro M."/>
            <person name="Sun H."/>
            <person name="Tritt A."/>
            <person name="Yoshinaga Y."/>
            <person name="Zwiers L.-H."/>
            <person name="Turgeon B."/>
            <person name="Goodwin S."/>
            <person name="Spatafora J."/>
            <person name="Crous P."/>
            <person name="Grigoriev I."/>
        </authorList>
    </citation>
    <scope>NUCLEOTIDE SEQUENCE</scope>
    <source>
        <strain evidence="5">ATCC 16933</strain>
    </source>
</reference>
<dbReference type="PANTHER" id="PTHR10908:SF0">
    <property type="entry name" value="SEROTONIN N-ACETYLTRANSFERASE"/>
    <property type="match status" value="1"/>
</dbReference>
<proteinExistence type="predicted"/>
<evidence type="ECO:0000313" key="6">
    <source>
        <dbReference type="Proteomes" id="UP000799766"/>
    </source>
</evidence>
<dbReference type="Pfam" id="PF13673">
    <property type="entry name" value="Acetyltransf_10"/>
    <property type="match status" value="1"/>
</dbReference>
<dbReference type="GO" id="GO:0005737">
    <property type="term" value="C:cytoplasm"/>
    <property type="evidence" value="ECO:0007669"/>
    <property type="project" value="TreeGrafter"/>
</dbReference>
<evidence type="ECO:0000256" key="2">
    <source>
        <dbReference type="ARBA" id="ARBA00023315"/>
    </source>
</evidence>
<keyword evidence="1" id="KW-0808">Transferase</keyword>
<dbReference type="OrthoDB" id="30840at2759"/>
<dbReference type="Gene3D" id="3.40.630.30">
    <property type="match status" value="1"/>
</dbReference>
<dbReference type="PANTHER" id="PTHR10908">
    <property type="entry name" value="SEROTONIN N-ACETYLTRANSFERASE"/>
    <property type="match status" value="1"/>
</dbReference>
<feature type="region of interest" description="Disordered" evidence="3">
    <location>
        <begin position="1"/>
        <end position="63"/>
    </location>
</feature>
<feature type="compositionally biased region" description="Gly residues" evidence="3">
    <location>
        <begin position="44"/>
        <end position="55"/>
    </location>
</feature>
<gene>
    <name evidence="5" type="ORF">BDY21DRAFT_375311</name>
</gene>
<dbReference type="InterPro" id="IPR016181">
    <property type="entry name" value="Acyl_CoA_acyltransferase"/>
</dbReference>
<dbReference type="InterPro" id="IPR051635">
    <property type="entry name" value="SNAT-like"/>
</dbReference>
<evidence type="ECO:0000256" key="1">
    <source>
        <dbReference type="ARBA" id="ARBA00022679"/>
    </source>
</evidence>
<dbReference type="GO" id="GO:0004059">
    <property type="term" value="F:aralkylamine N-acetyltransferase activity"/>
    <property type="evidence" value="ECO:0007669"/>
    <property type="project" value="TreeGrafter"/>
</dbReference>
<evidence type="ECO:0000313" key="5">
    <source>
        <dbReference type="EMBL" id="KAF2452735.1"/>
    </source>
</evidence>
<feature type="compositionally biased region" description="Basic and acidic residues" evidence="3">
    <location>
        <begin position="197"/>
        <end position="216"/>
    </location>
</feature>
<dbReference type="SUPFAM" id="SSF55729">
    <property type="entry name" value="Acyl-CoA N-acyltransferases (Nat)"/>
    <property type="match status" value="1"/>
</dbReference>
<dbReference type="Proteomes" id="UP000799766">
    <property type="component" value="Unassembled WGS sequence"/>
</dbReference>
<dbReference type="CDD" id="cd04301">
    <property type="entry name" value="NAT_SF"/>
    <property type="match status" value="1"/>
</dbReference>
<dbReference type="InterPro" id="IPR000182">
    <property type="entry name" value="GNAT_dom"/>
</dbReference>
<evidence type="ECO:0000256" key="3">
    <source>
        <dbReference type="SAM" id="MobiDB-lite"/>
    </source>
</evidence>
<organism evidence="5 6">
    <name type="scientific">Lineolata rhizophorae</name>
    <dbReference type="NCBI Taxonomy" id="578093"/>
    <lineage>
        <taxon>Eukaryota</taxon>
        <taxon>Fungi</taxon>
        <taxon>Dikarya</taxon>
        <taxon>Ascomycota</taxon>
        <taxon>Pezizomycotina</taxon>
        <taxon>Dothideomycetes</taxon>
        <taxon>Dothideomycetes incertae sedis</taxon>
        <taxon>Lineolatales</taxon>
        <taxon>Lineolataceae</taxon>
        <taxon>Lineolata</taxon>
    </lineage>
</organism>
<feature type="region of interest" description="Disordered" evidence="3">
    <location>
        <begin position="197"/>
        <end position="225"/>
    </location>
</feature>
<sequence>MPRDLQSERTIGAMPELTKEPEHMATTTPEAMIYPEDAAASSDGAGGGGGGGGAAGIEADNDGGDRLMRDMAAEDARSALHPYAQTLTLSDLESCVRLEEACFPAHEAASRDKFVYRLKHSSPLCLGLFTSTPATAAHSTDVSAAATAPAARPVDSARPARHTVLLAHIVATQTDNPVVRDEDMAIPARYMAGASDAERRAAAERDRDHDAHDARARPRRVGNVDGGPTVALHSLAVLPEHQRKGLGRTLLRSYVQRLEAAEVADRVALLAREPLVPFYEGLGFRNLGRSESAYAGGGWFDMVLDIKKKGAPTSP</sequence>
<dbReference type="PROSITE" id="PS51186">
    <property type="entry name" value="GNAT"/>
    <property type="match status" value="1"/>
</dbReference>
<dbReference type="EMBL" id="MU001704">
    <property type="protein sequence ID" value="KAF2452735.1"/>
    <property type="molecule type" value="Genomic_DNA"/>
</dbReference>
<keyword evidence="2" id="KW-0012">Acyltransferase</keyword>
<dbReference type="AlphaFoldDB" id="A0A6A6NLY4"/>